<dbReference type="HOGENOM" id="CLU_016902_8_5_7"/>
<keyword evidence="8" id="KW-1185">Reference proteome</keyword>
<dbReference type="GO" id="GO:0016829">
    <property type="term" value="F:lyase activity"/>
    <property type="evidence" value="ECO:0007669"/>
    <property type="project" value="UniProtKB-KW"/>
</dbReference>
<evidence type="ECO:0000256" key="4">
    <source>
        <dbReference type="PROSITE-ProRule" id="PRU00182"/>
    </source>
</evidence>
<dbReference type="AlphaFoldDB" id="Q2LVB7"/>
<dbReference type="PROSITE" id="PS50889">
    <property type="entry name" value="S4"/>
    <property type="match status" value="1"/>
</dbReference>
<sequence>MDITFKLHGLPPGWRLHHVYQKKFWKGISEQSTVNMKITVNKPTTLIEFLAEQYPDSSRTRIKKLLRHGNIRCNNKPVTLHSHKLSAGDVVEINTYGGIAAKAGLPFPVLFEDQHVIAVEKPVGIATFSADGSASVQWIVAQALKEHSRGKIHAFAVHRLDKEVSGVLLFAKSKMAMDHIKEKWKEAEKRYYALVEGKPESPDGTIESWLVEDHAQKVHSTRESSKAKFSVTHYRIIKQVNQYTLLDVKLQTGRKNQIRVHLSDIGCPIAGDRKYGAAADFVRRIRLHAYYLSFPHPVTGERISIESPMPEGFLSIKNRDEKYK</sequence>
<organism evidence="7 8">
    <name type="scientific">Syntrophus aciditrophicus (strain SB)</name>
    <dbReference type="NCBI Taxonomy" id="56780"/>
    <lineage>
        <taxon>Bacteria</taxon>
        <taxon>Pseudomonadati</taxon>
        <taxon>Thermodesulfobacteriota</taxon>
        <taxon>Syntrophia</taxon>
        <taxon>Syntrophales</taxon>
        <taxon>Syntrophaceae</taxon>
        <taxon>Syntrophus</taxon>
    </lineage>
</organism>
<dbReference type="GO" id="GO:0120159">
    <property type="term" value="F:rRNA pseudouridine synthase activity"/>
    <property type="evidence" value="ECO:0007669"/>
    <property type="project" value="UniProtKB-ARBA"/>
</dbReference>
<evidence type="ECO:0000256" key="2">
    <source>
        <dbReference type="ARBA" id="ARBA00023235"/>
    </source>
</evidence>
<dbReference type="SMART" id="SM00363">
    <property type="entry name" value="S4"/>
    <property type="match status" value="1"/>
</dbReference>
<evidence type="ECO:0000256" key="5">
    <source>
        <dbReference type="RuleBase" id="RU362028"/>
    </source>
</evidence>
<proteinExistence type="inferred from homology"/>
<dbReference type="InterPro" id="IPR006225">
    <property type="entry name" value="PsdUridine_synth_RluC/D"/>
</dbReference>
<comment type="similarity">
    <text evidence="1 5">Belongs to the pseudouridine synthase RluA family.</text>
</comment>
<evidence type="ECO:0000256" key="1">
    <source>
        <dbReference type="ARBA" id="ARBA00010876"/>
    </source>
</evidence>
<keyword evidence="7" id="KW-0456">Lyase</keyword>
<keyword evidence="2 5" id="KW-0413">Isomerase</keyword>
<evidence type="ECO:0000259" key="6">
    <source>
        <dbReference type="SMART" id="SM00363"/>
    </source>
</evidence>
<dbReference type="Gene3D" id="3.30.2350.10">
    <property type="entry name" value="Pseudouridine synthase"/>
    <property type="match status" value="1"/>
</dbReference>
<dbReference type="Pfam" id="PF01479">
    <property type="entry name" value="S4"/>
    <property type="match status" value="1"/>
</dbReference>
<dbReference type="InterPro" id="IPR006145">
    <property type="entry name" value="PsdUridine_synth_RsuA/RluA"/>
</dbReference>
<gene>
    <name evidence="7" type="ORF">SYN_00730</name>
</gene>
<evidence type="ECO:0000313" key="8">
    <source>
        <dbReference type="Proteomes" id="UP000001933"/>
    </source>
</evidence>
<dbReference type="eggNOG" id="COG0564">
    <property type="taxonomic scope" value="Bacteria"/>
</dbReference>
<dbReference type="PANTHER" id="PTHR21600">
    <property type="entry name" value="MITOCHONDRIAL RNA PSEUDOURIDINE SYNTHASE"/>
    <property type="match status" value="1"/>
</dbReference>
<dbReference type="PROSITE" id="PS01129">
    <property type="entry name" value="PSI_RLU"/>
    <property type="match status" value="1"/>
</dbReference>
<feature type="domain" description="RNA-binding S4" evidence="6">
    <location>
        <begin position="44"/>
        <end position="103"/>
    </location>
</feature>
<protein>
    <recommendedName>
        <fullName evidence="5">Pseudouridine synthase</fullName>
        <ecNumber evidence="5">5.4.99.-</ecNumber>
    </recommendedName>
</protein>
<dbReference type="SUPFAM" id="SSF55120">
    <property type="entry name" value="Pseudouridine synthase"/>
    <property type="match status" value="1"/>
</dbReference>
<dbReference type="Proteomes" id="UP000001933">
    <property type="component" value="Chromosome"/>
</dbReference>
<comment type="function">
    <text evidence="5">Responsible for synthesis of pseudouridine from uracil.</text>
</comment>
<dbReference type="InterPro" id="IPR002942">
    <property type="entry name" value="S4_RNA-bd"/>
</dbReference>
<evidence type="ECO:0000313" key="7">
    <source>
        <dbReference type="EMBL" id="ABC78028.1"/>
    </source>
</evidence>
<dbReference type="STRING" id="56780.SYN_00730"/>
<dbReference type="GO" id="GO:0000455">
    <property type="term" value="P:enzyme-directed rRNA pseudouridine synthesis"/>
    <property type="evidence" value="ECO:0007669"/>
    <property type="project" value="TreeGrafter"/>
</dbReference>
<evidence type="ECO:0000256" key="3">
    <source>
        <dbReference type="PIRSR" id="PIRSR606225-1"/>
    </source>
</evidence>
<dbReference type="NCBIfam" id="TIGR00005">
    <property type="entry name" value="rluA_subfam"/>
    <property type="match status" value="1"/>
</dbReference>
<dbReference type="SUPFAM" id="SSF55174">
    <property type="entry name" value="Alpha-L RNA-binding motif"/>
    <property type="match status" value="1"/>
</dbReference>
<accession>Q2LVB7</accession>
<dbReference type="InterPro" id="IPR020103">
    <property type="entry name" value="PsdUridine_synth_cat_dom_sf"/>
</dbReference>
<dbReference type="EMBL" id="CP000252">
    <property type="protein sequence ID" value="ABC78028.1"/>
    <property type="molecule type" value="Genomic_DNA"/>
</dbReference>
<dbReference type="Gene3D" id="3.10.290.10">
    <property type="entry name" value="RNA-binding S4 domain"/>
    <property type="match status" value="1"/>
</dbReference>
<name>Q2LVB7_SYNAS</name>
<dbReference type="InterPro" id="IPR036986">
    <property type="entry name" value="S4_RNA-bd_sf"/>
</dbReference>
<dbReference type="InParanoid" id="Q2LVB7"/>
<dbReference type="InterPro" id="IPR050188">
    <property type="entry name" value="RluA_PseudoU_synthase"/>
</dbReference>
<dbReference type="Pfam" id="PF00849">
    <property type="entry name" value="PseudoU_synth_2"/>
    <property type="match status" value="1"/>
</dbReference>
<dbReference type="CDD" id="cd02869">
    <property type="entry name" value="PseudoU_synth_RluA_like"/>
    <property type="match status" value="1"/>
</dbReference>
<comment type="catalytic activity">
    <reaction evidence="5">
        <text>a uridine in RNA = a pseudouridine in RNA</text>
        <dbReference type="Rhea" id="RHEA:48348"/>
        <dbReference type="Rhea" id="RHEA-COMP:12068"/>
        <dbReference type="Rhea" id="RHEA-COMP:12069"/>
        <dbReference type="ChEBI" id="CHEBI:65314"/>
        <dbReference type="ChEBI" id="CHEBI:65315"/>
    </reaction>
</comment>
<dbReference type="GO" id="GO:0003723">
    <property type="term" value="F:RNA binding"/>
    <property type="evidence" value="ECO:0007669"/>
    <property type="project" value="UniProtKB-KW"/>
</dbReference>
<dbReference type="CDD" id="cd00165">
    <property type="entry name" value="S4"/>
    <property type="match status" value="1"/>
</dbReference>
<dbReference type="InterPro" id="IPR006224">
    <property type="entry name" value="PsdUridine_synth_RluA-like_CS"/>
</dbReference>
<keyword evidence="4" id="KW-0694">RNA-binding</keyword>
<reference evidence="7 8" key="1">
    <citation type="journal article" date="2007" name="Proc. Natl. Acad. Sci. U.S.A.">
        <title>The genome of Syntrophus aciditrophicus: life at the thermodynamic limit of microbial growth.</title>
        <authorList>
            <person name="McInerney M.J."/>
            <person name="Rohlin L."/>
            <person name="Mouttaki H."/>
            <person name="Kim U."/>
            <person name="Krupp R.S."/>
            <person name="Rios-Hernandez L."/>
            <person name="Sieber J."/>
            <person name="Struchtemeyer C.G."/>
            <person name="Bhattacharyya A."/>
            <person name="Campbell J.W."/>
            <person name="Gunsalus R.P."/>
        </authorList>
    </citation>
    <scope>NUCLEOTIDE SEQUENCE [LARGE SCALE GENOMIC DNA]</scope>
    <source>
        <strain evidence="7 8">SB</strain>
    </source>
</reference>
<dbReference type="EC" id="5.4.99.-" evidence="5"/>
<feature type="active site" evidence="3">
    <location>
        <position position="161"/>
    </location>
</feature>
<dbReference type="KEGG" id="sat:SYN_00730"/>
<dbReference type="PANTHER" id="PTHR21600:SF44">
    <property type="entry name" value="RIBOSOMAL LARGE SUBUNIT PSEUDOURIDINE SYNTHASE D"/>
    <property type="match status" value="1"/>
</dbReference>